<protein>
    <submittedName>
        <fullName evidence="3">Glycosyltransferase family 4 protein</fullName>
        <ecNumber evidence="3">2.4.-.-</ecNumber>
    </submittedName>
</protein>
<organism evidence="3 4">
    <name type="scientific">Paenibacillus puldeungensis</name>
    <dbReference type="NCBI Taxonomy" id="696536"/>
    <lineage>
        <taxon>Bacteria</taxon>
        <taxon>Bacillati</taxon>
        <taxon>Bacillota</taxon>
        <taxon>Bacilli</taxon>
        <taxon>Bacillales</taxon>
        <taxon>Paenibacillaceae</taxon>
        <taxon>Paenibacillus</taxon>
    </lineage>
</organism>
<dbReference type="EC" id="2.4.-.-" evidence="3"/>
<dbReference type="Pfam" id="PF13439">
    <property type="entry name" value="Glyco_transf_4"/>
    <property type="match status" value="1"/>
</dbReference>
<dbReference type="Pfam" id="PF00534">
    <property type="entry name" value="Glycos_transf_1"/>
    <property type="match status" value="1"/>
</dbReference>
<evidence type="ECO:0000259" key="2">
    <source>
        <dbReference type="Pfam" id="PF13439"/>
    </source>
</evidence>
<proteinExistence type="predicted"/>
<dbReference type="Gene3D" id="3.40.50.2000">
    <property type="entry name" value="Glycogen Phosphorylase B"/>
    <property type="match status" value="2"/>
</dbReference>
<name>A0ABW3S0T5_9BACL</name>
<keyword evidence="4" id="KW-1185">Reference proteome</keyword>
<dbReference type="InterPro" id="IPR028098">
    <property type="entry name" value="Glyco_trans_4-like_N"/>
</dbReference>
<evidence type="ECO:0000259" key="1">
    <source>
        <dbReference type="Pfam" id="PF00534"/>
    </source>
</evidence>
<dbReference type="PANTHER" id="PTHR45947">
    <property type="entry name" value="SULFOQUINOVOSYL TRANSFERASE SQD2"/>
    <property type="match status" value="1"/>
</dbReference>
<evidence type="ECO:0000313" key="3">
    <source>
        <dbReference type="EMBL" id="MFD1178299.1"/>
    </source>
</evidence>
<feature type="domain" description="Glycosyl transferase family 1" evidence="1">
    <location>
        <begin position="195"/>
        <end position="360"/>
    </location>
</feature>
<keyword evidence="3" id="KW-0808">Transferase</keyword>
<keyword evidence="3" id="KW-0328">Glycosyltransferase</keyword>
<dbReference type="InterPro" id="IPR050194">
    <property type="entry name" value="Glycosyltransferase_grp1"/>
</dbReference>
<dbReference type="PANTHER" id="PTHR45947:SF3">
    <property type="entry name" value="SULFOQUINOVOSYL TRANSFERASE SQD2"/>
    <property type="match status" value="1"/>
</dbReference>
<gene>
    <name evidence="3" type="ORF">ACFQ3W_18645</name>
</gene>
<dbReference type="EMBL" id="JBHTLM010000015">
    <property type="protein sequence ID" value="MFD1178299.1"/>
    <property type="molecule type" value="Genomic_DNA"/>
</dbReference>
<dbReference type="RefSeq" id="WP_379320739.1">
    <property type="nucleotide sequence ID" value="NZ_JBHTLM010000015.1"/>
</dbReference>
<reference evidence="4" key="1">
    <citation type="journal article" date="2019" name="Int. J. Syst. Evol. Microbiol.">
        <title>The Global Catalogue of Microorganisms (GCM) 10K type strain sequencing project: providing services to taxonomists for standard genome sequencing and annotation.</title>
        <authorList>
            <consortium name="The Broad Institute Genomics Platform"/>
            <consortium name="The Broad Institute Genome Sequencing Center for Infectious Disease"/>
            <person name="Wu L."/>
            <person name="Ma J."/>
        </authorList>
    </citation>
    <scope>NUCLEOTIDE SEQUENCE [LARGE SCALE GENOMIC DNA]</scope>
    <source>
        <strain evidence="4">CCUG 59189</strain>
    </source>
</reference>
<dbReference type="Proteomes" id="UP001597262">
    <property type="component" value="Unassembled WGS sequence"/>
</dbReference>
<evidence type="ECO:0000313" key="4">
    <source>
        <dbReference type="Proteomes" id="UP001597262"/>
    </source>
</evidence>
<comment type="caution">
    <text evidence="3">The sequence shown here is derived from an EMBL/GenBank/DDBJ whole genome shotgun (WGS) entry which is preliminary data.</text>
</comment>
<dbReference type="SUPFAM" id="SSF53756">
    <property type="entry name" value="UDP-Glycosyltransferase/glycogen phosphorylase"/>
    <property type="match status" value="1"/>
</dbReference>
<dbReference type="GO" id="GO:0016757">
    <property type="term" value="F:glycosyltransferase activity"/>
    <property type="evidence" value="ECO:0007669"/>
    <property type="project" value="UniProtKB-KW"/>
</dbReference>
<sequence>MEREKVAVITPGSFVIPSGRSSSVERVIEKMVPLAADQLHIRIFGLADGHLPSQSWIGSVPCYRLPGGRLYLASILRHLRKWRPDTVDVHNRPLLAHQLKSRLPLTRVLLTLHSTTFVSSSKNHQKACMPQMLESVDGLIVNSEFLKGELLNRFPSLSTPIWVNPLGVSLEDFVPRWTPAGESLRQARLAEFGWENRKIILFVGRLLPSKGVHHLLAALPAILREEQDALLVIVGSSFYGIDRETEYVKRLKTMAEPFKEKVVFLPFTPYPKVADWYNLADCLVVPSGDEEAFGLVNVEAMASAVPVVAAKSGGIPEIVVDGYSGFLLPMEGLTQSMADRVISLLQNEEARKAMGRAGRELARSQFRWQHTADRWAELMQKNYVLSRGADQ</sequence>
<dbReference type="InterPro" id="IPR001296">
    <property type="entry name" value="Glyco_trans_1"/>
</dbReference>
<feature type="domain" description="Glycosyltransferase subfamily 4-like N-terminal" evidence="2">
    <location>
        <begin position="40"/>
        <end position="171"/>
    </location>
</feature>
<dbReference type="CDD" id="cd03801">
    <property type="entry name" value="GT4_PimA-like"/>
    <property type="match status" value="1"/>
</dbReference>
<accession>A0ABW3S0T5</accession>